<evidence type="ECO:0000313" key="2">
    <source>
        <dbReference type="EMBL" id="UJO16232.1"/>
    </source>
</evidence>
<organism evidence="2 3">
    <name type="scientific">Passalora fulva</name>
    <name type="common">Tomato leaf mold</name>
    <name type="synonym">Cladosporium fulvum</name>
    <dbReference type="NCBI Taxonomy" id="5499"/>
    <lineage>
        <taxon>Eukaryota</taxon>
        <taxon>Fungi</taxon>
        <taxon>Dikarya</taxon>
        <taxon>Ascomycota</taxon>
        <taxon>Pezizomycotina</taxon>
        <taxon>Dothideomycetes</taxon>
        <taxon>Dothideomycetidae</taxon>
        <taxon>Mycosphaerellales</taxon>
        <taxon>Mycosphaerellaceae</taxon>
        <taxon>Fulvia</taxon>
    </lineage>
</organism>
<feature type="compositionally biased region" description="Polar residues" evidence="1">
    <location>
        <begin position="218"/>
        <end position="233"/>
    </location>
</feature>
<dbReference type="EMBL" id="CP090166">
    <property type="protein sequence ID" value="UJO16232.1"/>
    <property type="molecule type" value="Genomic_DNA"/>
</dbReference>
<name>A0A9Q8P7U1_PASFU</name>
<evidence type="ECO:0000256" key="1">
    <source>
        <dbReference type="SAM" id="MobiDB-lite"/>
    </source>
</evidence>
<dbReference type="Proteomes" id="UP000756132">
    <property type="component" value="Chromosome 4"/>
</dbReference>
<accession>A0A9Q8P7U1</accession>
<dbReference type="OrthoDB" id="10617581at2759"/>
<evidence type="ECO:0000313" key="3">
    <source>
        <dbReference type="Proteomes" id="UP000756132"/>
    </source>
</evidence>
<dbReference type="KEGG" id="ffu:CLAFUR5_04857"/>
<proteinExistence type="predicted"/>
<keyword evidence="3" id="KW-1185">Reference proteome</keyword>
<sequence length="420" mass="47241">MSAIRGVEAQHDSLKHSCNQNLPFSEARHKDLSIVSKIPSKGKVSERNLTTFTIMKNPCRLSTGDYAPSKLYTSPADLQDVNTSILFAKPGLPVITITYPLSPQEPTTRVQRKWERLQDKNHLCVPERNLKRRARRKPRAPPDKLGARSQQWKTCRKRLAGCIAECESVAFCDKEREDAELSMMELKKALEHENRQTGFRGDREWMVGSNDMHPSQFAPKQQATTPSRDTPQVSHELPQAMSRLNATLDGSMAKMQKIIDETKAQLPEQPRLPDVPQIANKKDASPPWDCGCEDELYTRDGCQCYQVTTSAIADLEAGLKRGLKRKELEEGGEMMEVDSVCDEMVREDASPLADSRTASYMLRRHPDDKATSMAANAEPLMLQRQPDDVSQGNRKIMALPVRSEQQLAKAGGQAEEQSQW</sequence>
<gene>
    <name evidence="2" type="ORF">CLAFUR5_04857</name>
</gene>
<dbReference type="RefSeq" id="XP_047760598.1">
    <property type="nucleotide sequence ID" value="XM_047904005.1"/>
</dbReference>
<reference evidence="2" key="2">
    <citation type="journal article" date="2022" name="Microb. Genom.">
        <title>A chromosome-scale genome assembly of the tomato pathogen Cladosporium fulvum reveals a compartmentalized genome architecture and the presence of a dispensable chromosome.</title>
        <authorList>
            <person name="Zaccaron A.Z."/>
            <person name="Chen L.H."/>
            <person name="Samaras A."/>
            <person name="Stergiopoulos I."/>
        </authorList>
    </citation>
    <scope>NUCLEOTIDE SEQUENCE</scope>
    <source>
        <strain evidence="2">Race5_Kim</strain>
    </source>
</reference>
<dbReference type="GeneID" id="71984735"/>
<protein>
    <submittedName>
        <fullName evidence="2">Uncharacterized protein</fullName>
    </submittedName>
</protein>
<dbReference type="AlphaFoldDB" id="A0A9Q8P7U1"/>
<reference evidence="2" key="1">
    <citation type="submission" date="2021-12" db="EMBL/GenBank/DDBJ databases">
        <authorList>
            <person name="Zaccaron A."/>
            <person name="Stergiopoulos I."/>
        </authorList>
    </citation>
    <scope>NUCLEOTIDE SEQUENCE</scope>
    <source>
        <strain evidence="2">Race5_Kim</strain>
    </source>
</reference>
<feature type="region of interest" description="Disordered" evidence="1">
    <location>
        <begin position="211"/>
        <end position="233"/>
    </location>
</feature>